<protein>
    <submittedName>
        <fullName evidence="4">Integrator complex subunit 3</fullName>
    </submittedName>
</protein>
<feature type="signal peptide" evidence="2">
    <location>
        <begin position="1"/>
        <end position="19"/>
    </location>
</feature>
<evidence type="ECO:0000256" key="2">
    <source>
        <dbReference type="SAM" id="SignalP"/>
    </source>
</evidence>
<keyword evidence="1" id="KW-0472">Membrane</keyword>
<reference evidence="4 5" key="1">
    <citation type="submission" date="2020-04" db="EMBL/GenBank/DDBJ databases">
        <title>Perkinsus olseni comparative genomics.</title>
        <authorList>
            <person name="Bogema D.R."/>
        </authorList>
    </citation>
    <scope>NUCLEOTIDE SEQUENCE [LARGE SCALE GENOMIC DNA]</scope>
    <source>
        <strain evidence="4 5">ATCC PRA-207</strain>
    </source>
</reference>
<organism evidence="4 5">
    <name type="scientific">Perkinsus olseni</name>
    <name type="common">Perkinsus atlanticus</name>
    <dbReference type="NCBI Taxonomy" id="32597"/>
    <lineage>
        <taxon>Eukaryota</taxon>
        <taxon>Sar</taxon>
        <taxon>Alveolata</taxon>
        <taxon>Perkinsozoa</taxon>
        <taxon>Perkinsea</taxon>
        <taxon>Perkinsida</taxon>
        <taxon>Perkinsidae</taxon>
        <taxon>Perkinsus</taxon>
    </lineage>
</organism>
<feature type="domain" description="Integrator complex subunit 3 N-terminal" evidence="3">
    <location>
        <begin position="162"/>
        <end position="300"/>
    </location>
</feature>
<dbReference type="EMBL" id="JABANO010012197">
    <property type="protein sequence ID" value="KAF4742217.1"/>
    <property type="molecule type" value="Genomic_DNA"/>
</dbReference>
<evidence type="ECO:0000313" key="5">
    <source>
        <dbReference type="Proteomes" id="UP000553632"/>
    </source>
</evidence>
<dbReference type="AlphaFoldDB" id="A0A7J6TBK2"/>
<proteinExistence type="predicted"/>
<evidence type="ECO:0000313" key="4">
    <source>
        <dbReference type="EMBL" id="KAF4742217.1"/>
    </source>
</evidence>
<comment type="caution">
    <text evidence="4">The sequence shown here is derived from an EMBL/GenBank/DDBJ whole genome shotgun (WGS) entry which is preliminary data.</text>
</comment>
<keyword evidence="2" id="KW-0732">Signal</keyword>
<gene>
    <name evidence="4" type="primary">INTS3_2</name>
    <name evidence="4" type="ORF">FOZ63_033736</name>
</gene>
<dbReference type="Pfam" id="PF10189">
    <property type="entry name" value="Ints3_N"/>
    <property type="match status" value="1"/>
</dbReference>
<dbReference type="Proteomes" id="UP000553632">
    <property type="component" value="Unassembled WGS sequence"/>
</dbReference>
<name>A0A7J6TBK2_PEROL</name>
<evidence type="ECO:0000256" key="1">
    <source>
        <dbReference type="SAM" id="Phobius"/>
    </source>
</evidence>
<keyword evidence="1" id="KW-0812">Transmembrane</keyword>
<keyword evidence="5" id="KW-1185">Reference proteome</keyword>
<accession>A0A7J6TBK2</accession>
<dbReference type="InterPro" id="IPR019333">
    <property type="entry name" value="INTS3_N"/>
</dbReference>
<sequence length="396" mass="43585">MATACIVCFMKCLCSLVLRSTTRVELRVAPTTTATTTVLGLGFTPLPSVPHPYSDMSVSVSVGGVHGTAASSLHDTSSLLLHLRPGTISEAVGNVRVSRLHQCVQIIKASDFGSRCSDKRYIGWVGSICRHQHDKDAVAAALCDIATQSISSGGSMDPHRCARVLKVIEDFTDKGNWIMDSPIILLQRCIRPGDFSSGMVHLTQSLLPFLHANTDAFISKKEVKLCQATFYKFATLLPCYIEYKDTSTVPTQDLATQCESLLTKFWDKSRPWIAAIGRDLIRVLLPISKCQGVSEIWYMLTSGDNTGRRLAKVCSLSTPYWLHRHLISPTEEEELSSLFTAFIAGDDEPPSTARSHHLPVSSRLRAFYCATTLFTLRGLCCAVIYITLIQRLVVIV</sequence>
<evidence type="ECO:0000259" key="3">
    <source>
        <dbReference type="Pfam" id="PF10189"/>
    </source>
</evidence>
<feature type="transmembrane region" description="Helical" evidence="1">
    <location>
        <begin position="365"/>
        <end position="388"/>
    </location>
</feature>
<keyword evidence="1" id="KW-1133">Transmembrane helix</keyword>
<feature type="chain" id="PRO_5029593158" evidence="2">
    <location>
        <begin position="20"/>
        <end position="396"/>
    </location>
</feature>